<evidence type="ECO:0008006" key="5">
    <source>
        <dbReference type="Google" id="ProtNLM"/>
    </source>
</evidence>
<dbReference type="Gene3D" id="3.40.30.10">
    <property type="entry name" value="Glutaredoxin"/>
    <property type="match status" value="1"/>
</dbReference>
<evidence type="ECO:0000256" key="2">
    <source>
        <dbReference type="SAM" id="MobiDB-lite"/>
    </source>
</evidence>
<gene>
    <name evidence="3" type="ORF">PPROV_000127900</name>
</gene>
<dbReference type="SUPFAM" id="SSF52833">
    <property type="entry name" value="Thioredoxin-like"/>
    <property type="match status" value="1"/>
</dbReference>
<evidence type="ECO:0000313" key="4">
    <source>
        <dbReference type="Proteomes" id="UP000660262"/>
    </source>
</evidence>
<dbReference type="InterPro" id="IPR051498">
    <property type="entry name" value="Phosducin-like_chap/apop_reg"/>
</dbReference>
<dbReference type="OrthoDB" id="45518at2759"/>
<dbReference type="PANTHER" id="PTHR45809">
    <property type="entry name" value="VIRAL IAP-ASSOCIATED FACTOR HOMOLOG"/>
    <property type="match status" value="1"/>
</dbReference>
<accession>A0A830H7F4</accession>
<dbReference type="PANTHER" id="PTHR45809:SF3">
    <property type="entry name" value="VIRAL IAP-ASSOCIATED FACTOR HOMOLOG"/>
    <property type="match status" value="1"/>
</dbReference>
<dbReference type="InterPro" id="IPR036249">
    <property type="entry name" value="Thioredoxin-like_sf"/>
</dbReference>
<feature type="region of interest" description="Disordered" evidence="2">
    <location>
        <begin position="1"/>
        <end position="28"/>
    </location>
</feature>
<protein>
    <recommendedName>
        <fullName evidence="5">Phosducin thioredoxin-like domain-containing protein</fullName>
    </recommendedName>
</protein>
<comment type="caution">
    <text evidence="3">The sequence shown here is derived from an EMBL/GenBank/DDBJ whole genome shotgun (WGS) entry which is preliminary data.</text>
</comment>
<proteinExistence type="inferred from homology"/>
<organism evidence="3 4">
    <name type="scientific">Pycnococcus provasolii</name>
    <dbReference type="NCBI Taxonomy" id="41880"/>
    <lineage>
        <taxon>Eukaryota</taxon>
        <taxon>Viridiplantae</taxon>
        <taxon>Chlorophyta</taxon>
        <taxon>Pseudoscourfieldiophyceae</taxon>
        <taxon>Pseudoscourfieldiales</taxon>
        <taxon>Pycnococcaceae</taxon>
        <taxon>Pycnococcus</taxon>
    </lineage>
</organism>
<dbReference type="EMBL" id="BNJQ01000003">
    <property type="protein sequence ID" value="GHP02522.1"/>
    <property type="molecule type" value="Genomic_DNA"/>
</dbReference>
<evidence type="ECO:0000256" key="1">
    <source>
        <dbReference type="ARBA" id="ARBA00009686"/>
    </source>
</evidence>
<dbReference type="GO" id="GO:0006457">
    <property type="term" value="P:protein folding"/>
    <property type="evidence" value="ECO:0007669"/>
    <property type="project" value="TreeGrafter"/>
</dbReference>
<dbReference type="GO" id="GO:0005737">
    <property type="term" value="C:cytoplasm"/>
    <property type="evidence" value="ECO:0007669"/>
    <property type="project" value="TreeGrafter"/>
</dbReference>
<comment type="similarity">
    <text evidence="1">Belongs to the phosducin family.</text>
</comment>
<evidence type="ECO:0000313" key="3">
    <source>
        <dbReference type="EMBL" id="GHP02522.1"/>
    </source>
</evidence>
<dbReference type="AlphaFoldDB" id="A0A830H7F4"/>
<name>A0A830H7F4_9CHLO</name>
<reference evidence="3" key="1">
    <citation type="submission" date="2020-10" db="EMBL/GenBank/DDBJ databases">
        <title>Unveiling of a novel bifunctional photoreceptor, Dualchrome1, isolated from a cosmopolitan green alga.</title>
        <authorList>
            <person name="Suzuki S."/>
            <person name="Kawachi M."/>
        </authorList>
    </citation>
    <scope>NUCLEOTIDE SEQUENCE</scope>
    <source>
        <strain evidence="3">NIES 2893</strain>
    </source>
</reference>
<dbReference type="Proteomes" id="UP000660262">
    <property type="component" value="Unassembled WGS sequence"/>
</dbReference>
<sequence>MSEPSSRLGATASDVGGFSTTYRSSDPAFDTTVWDDCQVALGNKQAPEKKKCAPSIVNAAVRPAHDDVDNAKTRAAAAADDEWWRSDSDDEEDARAVARFREERIKQMTAKHQDLLVGPVTRESYQQTVTDASRDNHTVVLCMLRKKTGEEEVFDDDDYVAALRRLADEYRATTFAWGDVDALVGPEFPQAHVPCLLVYRETDVAATLTGRASISLPADAVGESVVADAVVRAIGSFAQARGETWLLRR</sequence>
<keyword evidence="4" id="KW-1185">Reference proteome</keyword>